<dbReference type="AlphaFoldDB" id="A0A1X0Q8H6"/>
<keyword evidence="2" id="KW-1185">Reference proteome</keyword>
<organism evidence="1 2">
    <name type="scientific">Hepatospora eriocheir</name>
    <dbReference type="NCBI Taxonomy" id="1081669"/>
    <lineage>
        <taxon>Eukaryota</taxon>
        <taxon>Fungi</taxon>
        <taxon>Fungi incertae sedis</taxon>
        <taxon>Microsporidia</taxon>
        <taxon>Hepatosporidae</taxon>
        <taxon>Hepatospora</taxon>
    </lineage>
</organism>
<protein>
    <submittedName>
        <fullName evidence="1">Uncharacterized protein</fullName>
    </submittedName>
</protein>
<dbReference type="VEuPathDB" id="MicrosporidiaDB:A0H76_2020"/>
<comment type="caution">
    <text evidence="1">The sequence shown here is derived from an EMBL/GenBank/DDBJ whole genome shotgun (WGS) entry which is preliminary data.</text>
</comment>
<dbReference type="Proteomes" id="UP000192356">
    <property type="component" value="Unassembled WGS sequence"/>
</dbReference>
<name>A0A1X0Q8H6_9MICR</name>
<proteinExistence type="predicted"/>
<sequence>MFYIEFSNFLNIIKASEYFCISMESLSNDCNTTINLDLIDKKDCMMDSRYKKNKSGKYILNEKTNQRTHFSNNDSFSYENHEHQNFFYKSETLTTPNPVISYSKKPFVEAKENPIKKHYKFNENVFYENIISYYNEFIVILEDLKNNSMLSFEAKRRRRFQLINLLDNIEKIYTEKNNSQYKKLVNDTKVKTDSEIVEFLHNYSMFFKISYYRIVLSEICDKEVNNFKCKSYSELMKYIKTPNELNEFNLKYLKKIDEIENLYQRINVIFELQNKLHS</sequence>
<gene>
    <name evidence="1" type="ORF">HERIO_2029</name>
</gene>
<evidence type="ECO:0000313" key="2">
    <source>
        <dbReference type="Proteomes" id="UP000192356"/>
    </source>
</evidence>
<reference evidence="1 2" key="1">
    <citation type="journal article" date="2017" name="Environ. Microbiol.">
        <title>Decay of the glycolytic pathway and adaptation to intranuclear parasitism within Enterocytozoonidae microsporidia.</title>
        <authorList>
            <person name="Wiredu Boakye D."/>
            <person name="Jaroenlak P."/>
            <person name="Prachumwat A."/>
            <person name="Williams T.A."/>
            <person name="Bateman K.S."/>
            <person name="Itsathitphaisarn O."/>
            <person name="Sritunyalucksana K."/>
            <person name="Paszkiewicz K.H."/>
            <person name="Moore K.A."/>
            <person name="Stentiford G.D."/>
            <person name="Williams B.A."/>
        </authorList>
    </citation>
    <scope>NUCLEOTIDE SEQUENCE [LARGE SCALE GENOMIC DNA]</scope>
    <source>
        <strain evidence="1 2">GB1</strain>
    </source>
</reference>
<accession>A0A1X0Q8H6</accession>
<evidence type="ECO:0000313" key="1">
    <source>
        <dbReference type="EMBL" id="ORD95995.1"/>
    </source>
</evidence>
<dbReference type="VEuPathDB" id="MicrosporidiaDB:HERIO_2029"/>
<dbReference type="EMBL" id="LVKB01000144">
    <property type="protein sequence ID" value="ORD95995.1"/>
    <property type="molecule type" value="Genomic_DNA"/>
</dbReference>